<dbReference type="Pfam" id="PF26002">
    <property type="entry name" value="Beta-barrel_AprE"/>
    <property type="match status" value="1"/>
</dbReference>
<evidence type="ECO:0000313" key="13">
    <source>
        <dbReference type="Proteomes" id="UP001595615"/>
    </source>
</evidence>
<keyword evidence="6 9" id="KW-0812">Transmembrane</keyword>
<sequence>MKIDFSPFRGGTQSAPRRYIDRRMRQLEIEPLDYSRRINRLGIGVVLSFVLIFVVYGLVAPISSAALASGEVSQRGDKLMVQPQTSGVVSRVFVREGQTVRAGQPLIWLDGVRMSAKLRQTEARYDALAATEARLLAQRDGSSNISFPTDLLARQAGPELRAILDAERATWRRESEIRRADRQMIEIRLASSRAQQRATERQLSLINDELTGYRELYDKGFARKTTVRALERTQAQLEAERATGAGAIAQAQAEHRRILDAQMLETVSQLAEVRSQLAQVSPDLAVTRYDSDQHVLRAQANGRVSGVVDLGPGMVVTSGSTLMEIVPDRRDLIVNARISPNDIDDVRVGQEATVRFSTVNPHGQTAFKGRVVSLSPDRVGDDATAHFRAQIALDDPAGARREGVTLQPGIPASISVKTKERTLFDYLFSPLTDAMSRSLREE</sequence>
<protein>
    <recommendedName>
        <fullName evidence="9">Membrane fusion protein (MFP) family protein</fullName>
    </recommendedName>
</protein>
<comment type="caution">
    <text evidence="12">The sequence shown here is derived from an EMBL/GenBank/DDBJ whole genome shotgun (WGS) entry which is preliminary data.</text>
</comment>
<organism evidence="12 13">
    <name type="scientific">Sphingoaurantiacus capsulatus</name>
    <dbReference type="NCBI Taxonomy" id="1771310"/>
    <lineage>
        <taxon>Bacteria</taxon>
        <taxon>Pseudomonadati</taxon>
        <taxon>Pseudomonadota</taxon>
        <taxon>Alphaproteobacteria</taxon>
        <taxon>Sphingomonadales</taxon>
        <taxon>Sphingosinicellaceae</taxon>
        <taxon>Sphingoaurantiacus</taxon>
    </lineage>
</organism>
<keyword evidence="3 9" id="KW-0813">Transport</keyword>
<dbReference type="Gene3D" id="2.40.50.100">
    <property type="match status" value="1"/>
</dbReference>
<gene>
    <name evidence="12" type="ORF">ACFOMD_03760</name>
</gene>
<dbReference type="PRINTS" id="PR01490">
    <property type="entry name" value="RTXTOXIND"/>
</dbReference>
<dbReference type="SUPFAM" id="SSF111369">
    <property type="entry name" value="HlyD-like secretion proteins"/>
    <property type="match status" value="1"/>
</dbReference>
<accession>A0ABV7X757</accession>
<dbReference type="InterPro" id="IPR050739">
    <property type="entry name" value="MFP"/>
</dbReference>
<dbReference type="Gene3D" id="2.40.30.170">
    <property type="match status" value="1"/>
</dbReference>
<proteinExistence type="inferred from homology"/>
<comment type="similarity">
    <text evidence="2 9">Belongs to the membrane fusion protein (MFP) (TC 8.A.1) family.</text>
</comment>
<keyword evidence="5 9" id="KW-0997">Cell inner membrane</keyword>
<keyword evidence="4 9" id="KW-1003">Cell membrane</keyword>
<evidence type="ECO:0000256" key="6">
    <source>
        <dbReference type="ARBA" id="ARBA00022692"/>
    </source>
</evidence>
<evidence type="ECO:0000256" key="2">
    <source>
        <dbReference type="ARBA" id="ARBA00009477"/>
    </source>
</evidence>
<evidence type="ECO:0000256" key="9">
    <source>
        <dbReference type="RuleBase" id="RU365093"/>
    </source>
</evidence>
<keyword evidence="8 9" id="KW-0472">Membrane</keyword>
<reference evidence="13" key="1">
    <citation type="journal article" date="2019" name="Int. J. Syst. Evol. Microbiol.">
        <title>The Global Catalogue of Microorganisms (GCM) 10K type strain sequencing project: providing services to taxonomists for standard genome sequencing and annotation.</title>
        <authorList>
            <consortium name="The Broad Institute Genomics Platform"/>
            <consortium name="The Broad Institute Genome Sequencing Center for Infectious Disease"/>
            <person name="Wu L."/>
            <person name="Ma J."/>
        </authorList>
    </citation>
    <scope>NUCLEOTIDE SEQUENCE [LARGE SCALE GENOMIC DNA]</scope>
    <source>
        <strain evidence="13">KCTC 42644</strain>
    </source>
</reference>
<dbReference type="Proteomes" id="UP001595615">
    <property type="component" value="Unassembled WGS sequence"/>
</dbReference>
<keyword evidence="7 9" id="KW-1133">Transmembrane helix</keyword>
<evidence type="ECO:0000313" key="12">
    <source>
        <dbReference type="EMBL" id="MFC3711671.1"/>
    </source>
</evidence>
<dbReference type="EMBL" id="JBHRXV010000003">
    <property type="protein sequence ID" value="MFC3711671.1"/>
    <property type="molecule type" value="Genomic_DNA"/>
</dbReference>
<evidence type="ECO:0000256" key="8">
    <source>
        <dbReference type="ARBA" id="ARBA00023136"/>
    </source>
</evidence>
<evidence type="ECO:0000259" key="11">
    <source>
        <dbReference type="Pfam" id="PF26002"/>
    </source>
</evidence>
<dbReference type="PANTHER" id="PTHR30386">
    <property type="entry name" value="MEMBRANE FUSION SUBUNIT OF EMRAB-TOLC MULTIDRUG EFFLUX PUMP"/>
    <property type="match status" value="1"/>
</dbReference>
<dbReference type="NCBIfam" id="TIGR01843">
    <property type="entry name" value="type_I_hlyD"/>
    <property type="match status" value="1"/>
</dbReference>
<evidence type="ECO:0000256" key="3">
    <source>
        <dbReference type="ARBA" id="ARBA00022448"/>
    </source>
</evidence>
<dbReference type="PANTHER" id="PTHR30386:SF17">
    <property type="entry name" value="ALKALINE PROTEASE SECRETION PROTEIN APRE"/>
    <property type="match status" value="1"/>
</dbReference>
<name>A0ABV7X757_9SPHN</name>
<evidence type="ECO:0000256" key="4">
    <source>
        <dbReference type="ARBA" id="ARBA00022475"/>
    </source>
</evidence>
<feature type="domain" description="AprE-like long alpha-helical hairpin" evidence="10">
    <location>
        <begin position="115"/>
        <end position="286"/>
    </location>
</feature>
<dbReference type="InterPro" id="IPR010129">
    <property type="entry name" value="T1SS_HlyD"/>
</dbReference>
<evidence type="ECO:0000256" key="1">
    <source>
        <dbReference type="ARBA" id="ARBA00004377"/>
    </source>
</evidence>
<dbReference type="RefSeq" id="WP_380857059.1">
    <property type="nucleotide sequence ID" value="NZ_JBHRXV010000003.1"/>
</dbReference>
<dbReference type="Pfam" id="PF25994">
    <property type="entry name" value="HH_AprE"/>
    <property type="match status" value="1"/>
</dbReference>
<comment type="subcellular location">
    <subcellularLocation>
        <location evidence="1 9">Cell inner membrane</location>
        <topology evidence="1 9">Single-pass membrane protein</topology>
    </subcellularLocation>
</comment>
<dbReference type="InterPro" id="IPR058781">
    <property type="entry name" value="HH_AprE-like"/>
</dbReference>
<feature type="transmembrane region" description="Helical" evidence="9">
    <location>
        <begin position="41"/>
        <end position="59"/>
    </location>
</feature>
<dbReference type="InterPro" id="IPR058982">
    <property type="entry name" value="Beta-barrel_AprE"/>
</dbReference>
<evidence type="ECO:0000256" key="5">
    <source>
        <dbReference type="ARBA" id="ARBA00022519"/>
    </source>
</evidence>
<feature type="domain" description="AprE-like beta-barrel" evidence="11">
    <location>
        <begin position="332"/>
        <end position="419"/>
    </location>
</feature>
<keyword evidence="13" id="KW-1185">Reference proteome</keyword>
<evidence type="ECO:0000259" key="10">
    <source>
        <dbReference type="Pfam" id="PF25994"/>
    </source>
</evidence>
<evidence type="ECO:0000256" key="7">
    <source>
        <dbReference type="ARBA" id="ARBA00022989"/>
    </source>
</evidence>